<sequence>MQFFKISQLPAIANIKMTRKSEDEYFSADSLEKFEEAIKKESIKSKNVVKRKKRKTYSELNQIYLLREFMKIQTNEMKSNSCGCDVDESIKYPSRCSSNENVDENLKGSCALKQKRKSKIPRILWSQYLSNQYKSSQSVSLVNSETRKFRNRIEYGRKMSSMNRINQQCQKLHKRINSNESSHPNNSLDCKASKSVSSIIETTKNYSKALKSSSPSKDVNKNEEFEMKLECMQIRHQNDRKKIEKLKNALMNERTIGKEQYNDSVAE</sequence>
<reference evidence="1" key="1">
    <citation type="submission" date="2022-01" db="EMBL/GenBank/DDBJ databases">
        <authorList>
            <person name="King R."/>
        </authorList>
    </citation>
    <scope>NUCLEOTIDE SEQUENCE</scope>
</reference>
<evidence type="ECO:0000313" key="2">
    <source>
        <dbReference type="Proteomes" id="UP001153620"/>
    </source>
</evidence>
<organism evidence="1 2">
    <name type="scientific">Chironomus riparius</name>
    <dbReference type="NCBI Taxonomy" id="315576"/>
    <lineage>
        <taxon>Eukaryota</taxon>
        <taxon>Metazoa</taxon>
        <taxon>Ecdysozoa</taxon>
        <taxon>Arthropoda</taxon>
        <taxon>Hexapoda</taxon>
        <taxon>Insecta</taxon>
        <taxon>Pterygota</taxon>
        <taxon>Neoptera</taxon>
        <taxon>Endopterygota</taxon>
        <taxon>Diptera</taxon>
        <taxon>Nematocera</taxon>
        <taxon>Chironomoidea</taxon>
        <taxon>Chironomidae</taxon>
        <taxon>Chironominae</taxon>
        <taxon>Chironomus</taxon>
    </lineage>
</organism>
<dbReference type="AlphaFoldDB" id="A0A9P0NMA9"/>
<name>A0A9P0NMA9_9DIPT</name>
<protein>
    <submittedName>
        <fullName evidence="1">Uncharacterized protein</fullName>
    </submittedName>
</protein>
<reference evidence="1" key="2">
    <citation type="submission" date="2022-10" db="EMBL/GenBank/DDBJ databases">
        <authorList>
            <consortium name="ENA_rothamsted_submissions"/>
            <consortium name="culmorum"/>
            <person name="King R."/>
        </authorList>
    </citation>
    <scope>NUCLEOTIDE SEQUENCE</scope>
</reference>
<gene>
    <name evidence="1" type="ORF">CHIRRI_LOCUS10490</name>
</gene>
<dbReference type="EMBL" id="OU895879">
    <property type="protein sequence ID" value="CAH1728283.1"/>
    <property type="molecule type" value="Genomic_DNA"/>
</dbReference>
<accession>A0A9P0NMA9</accession>
<dbReference type="OrthoDB" id="10010359at2759"/>
<evidence type="ECO:0000313" key="1">
    <source>
        <dbReference type="EMBL" id="CAH1728283.1"/>
    </source>
</evidence>
<proteinExistence type="predicted"/>
<keyword evidence="2" id="KW-1185">Reference proteome</keyword>
<dbReference type="Proteomes" id="UP001153620">
    <property type="component" value="Chromosome 3"/>
</dbReference>